<feature type="compositionally biased region" description="Basic and acidic residues" evidence="1">
    <location>
        <begin position="517"/>
        <end position="535"/>
    </location>
</feature>
<feature type="region of interest" description="Disordered" evidence="1">
    <location>
        <begin position="1"/>
        <end position="21"/>
    </location>
</feature>
<keyword evidence="3" id="KW-1185">Reference proteome</keyword>
<reference evidence="2 3" key="1">
    <citation type="journal article" date="2019" name="Nat. Ecol. Evol.">
        <title>Megaphylogeny resolves global patterns of mushroom evolution.</title>
        <authorList>
            <person name="Varga T."/>
            <person name="Krizsan K."/>
            <person name="Foldi C."/>
            <person name="Dima B."/>
            <person name="Sanchez-Garcia M."/>
            <person name="Sanchez-Ramirez S."/>
            <person name="Szollosi G.J."/>
            <person name="Szarkandi J.G."/>
            <person name="Papp V."/>
            <person name="Albert L."/>
            <person name="Andreopoulos W."/>
            <person name="Angelini C."/>
            <person name="Antonin V."/>
            <person name="Barry K.W."/>
            <person name="Bougher N.L."/>
            <person name="Buchanan P."/>
            <person name="Buyck B."/>
            <person name="Bense V."/>
            <person name="Catcheside P."/>
            <person name="Chovatia M."/>
            <person name="Cooper J."/>
            <person name="Damon W."/>
            <person name="Desjardin D."/>
            <person name="Finy P."/>
            <person name="Geml J."/>
            <person name="Haridas S."/>
            <person name="Hughes K."/>
            <person name="Justo A."/>
            <person name="Karasinski D."/>
            <person name="Kautmanova I."/>
            <person name="Kiss B."/>
            <person name="Kocsube S."/>
            <person name="Kotiranta H."/>
            <person name="LaButti K.M."/>
            <person name="Lechner B.E."/>
            <person name="Liimatainen K."/>
            <person name="Lipzen A."/>
            <person name="Lukacs Z."/>
            <person name="Mihaltcheva S."/>
            <person name="Morgado L.N."/>
            <person name="Niskanen T."/>
            <person name="Noordeloos M.E."/>
            <person name="Ohm R.A."/>
            <person name="Ortiz-Santana B."/>
            <person name="Ovrebo C."/>
            <person name="Racz N."/>
            <person name="Riley R."/>
            <person name="Savchenko A."/>
            <person name="Shiryaev A."/>
            <person name="Soop K."/>
            <person name="Spirin V."/>
            <person name="Szebenyi C."/>
            <person name="Tomsovsky M."/>
            <person name="Tulloss R.E."/>
            <person name="Uehling J."/>
            <person name="Grigoriev I.V."/>
            <person name="Vagvolgyi C."/>
            <person name="Papp T."/>
            <person name="Martin F.M."/>
            <person name="Miettinen O."/>
            <person name="Hibbett D.S."/>
            <person name="Nagy L.G."/>
        </authorList>
    </citation>
    <scope>NUCLEOTIDE SEQUENCE [LARGE SCALE GENOMIC DNA]</scope>
    <source>
        <strain evidence="2 3">CBS 166.37</strain>
    </source>
</reference>
<dbReference type="EMBL" id="ML213620">
    <property type="protein sequence ID" value="TFK35570.1"/>
    <property type="molecule type" value="Genomic_DNA"/>
</dbReference>
<proteinExistence type="predicted"/>
<protein>
    <submittedName>
        <fullName evidence="2">Uncharacterized protein</fullName>
    </submittedName>
</protein>
<evidence type="ECO:0000256" key="1">
    <source>
        <dbReference type="SAM" id="MobiDB-lite"/>
    </source>
</evidence>
<gene>
    <name evidence="2" type="ORF">BDQ12DRAFT_687982</name>
</gene>
<evidence type="ECO:0000313" key="3">
    <source>
        <dbReference type="Proteomes" id="UP000308652"/>
    </source>
</evidence>
<dbReference type="AlphaFoldDB" id="A0A5C3LRP1"/>
<feature type="region of interest" description="Disordered" evidence="1">
    <location>
        <begin position="454"/>
        <end position="535"/>
    </location>
</feature>
<feature type="region of interest" description="Disordered" evidence="1">
    <location>
        <begin position="59"/>
        <end position="85"/>
    </location>
</feature>
<feature type="compositionally biased region" description="Acidic residues" evidence="1">
    <location>
        <begin position="496"/>
        <end position="505"/>
    </location>
</feature>
<evidence type="ECO:0000313" key="2">
    <source>
        <dbReference type="EMBL" id="TFK35570.1"/>
    </source>
</evidence>
<dbReference type="Proteomes" id="UP000308652">
    <property type="component" value="Unassembled WGS sequence"/>
</dbReference>
<name>A0A5C3LRP1_9AGAR</name>
<accession>A0A5C3LRP1</accession>
<dbReference type="OrthoDB" id="3045080at2759"/>
<feature type="compositionally biased region" description="Acidic residues" evidence="1">
    <location>
        <begin position="477"/>
        <end position="489"/>
    </location>
</feature>
<organism evidence="2 3">
    <name type="scientific">Crucibulum laeve</name>
    <dbReference type="NCBI Taxonomy" id="68775"/>
    <lineage>
        <taxon>Eukaryota</taxon>
        <taxon>Fungi</taxon>
        <taxon>Dikarya</taxon>
        <taxon>Basidiomycota</taxon>
        <taxon>Agaricomycotina</taxon>
        <taxon>Agaricomycetes</taxon>
        <taxon>Agaricomycetidae</taxon>
        <taxon>Agaricales</taxon>
        <taxon>Agaricineae</taxon>
        <taxon>Nidulariaceae</taxon>
        <taxon>Crucibulum</taxon>
    </lineage>
</organism>
<sequence length="535" mass="59364">MATNIVQRAASPPLSPTNKRSFSCTDVVRISEGKRRQLSFSSDAPQFVMPLASPSLVSDSAAVDSESRMTNALDKGKGKQKEQPAVAATLPKFKHEATAPTTTENIQDFLSQLARPLRSRSESIPHRPSVRIPTIPSTPSDLYVLRPRDNNSATDIIHSVTSKRERPVPANMFPAFPAAPPGLTRRHSTSEIPRCPGGLNNVGSPFVSSASLPSCSGSTQDADGGRALPVLVVSLPEMCGSEAGPSSLAEVPQDVPPSPTIPHRELPGSSNSSPCSPPPHSPPADDIHDSSWSLRGMLPEARREYRQTYIDFLAKKRVKNPYLPVMPSRLDPIRDNAPPQAWLLLPDLPPTRYASGAGPPRRMKMPLSLYYNSQRSRHNCDRWGNFRHLNDYLRHKAHCRDCNNDTYGKRMLAFRLRYRTFTEYDYSLGMGLEYGAVSPIIPVPRIMKLEEATPEELASNPFEDPDIPESPRLLDLDSFDDMDDDDFDDDKMLSDYDSDDDDDDEITFRRAVPHYQESLKEHGNSGEGIDHPMLM</sequence>
<feature type="region of interest" description="Disordered" evidence="1">
    <location>
        <begin position="242"/>
        <end position="291"/>
    </location>
</feature>